<evidence type="ECO:0000256" key="1">
    <source>
        <dbReference type="ARBA" id="ARBA00004651"/>
    </source>
</evidence>
<evidence type="ECO:0000313" key="9">
    <source>
        <dbReference type="EMBL" id="GCD43696.1"/>
    </source>
</evidence>
<evidence type="ECO:0000256" key="3">
    <source>
        <dbReference type="ARBA" id="ARBA00022679"/>
    </source>
</evidence>
<feature type="transmembrane region" description="Helical" evidence="8">
    <location>
        <begin position="28"/>
        <end position="48"/>
    </location>
</feature>
<feature type="transmembrane region" description="Helical" evidence="8">
    <location>
        <begin position="311"/>
        <end position="328"/>
    </location>
</feature>
<dbReference type="InterPro" id="IPR018584">
    <property type="entry name" value="GT87"/>
</dbReference>
<gene>
    <name evidence="9" type="ORF">GKJPGBOP_03378</name>
</gene>
<comment type="caution">
    <text evidence="9">The sequence shown here is derived from an EMBL/GenBank/DDBJ whole genome shotgun (WGS) entry which is preliminary data.</text>
</comment>
<feature type="transmembrane region" description="Helical" evidence="8">
    <location>
        <begin position="223"/>
        <end position="241"/>
    </location>
</feature>
<feature type="transmembrane region" description="Helical" evidence="8">
    <location>
        <begin position="98"/>
        <end position="120"/>
    </location>
</feature>
<organism evidence="9 10">
    <name type="scientific">Streptomyces paromomycinus</name>
    <name type="common">Streptomyces rimosus subsp. paromomycinus</name>
    <dbReference type="NCBI Taxonomy" id="92743"/>
    <lineage>
        <taxon>Bacteria</taxon>
        <taxon>Bacillati</taxon>
        <taxon>Actinomycetota</taxon>
        <taxon>Actinomycetes</taxon>
        <taxon>Kitasatosporales</taxon>
        <taxon>Streptomycetaceae</taxon>
        <taxon>Streptomyces</taxon>
    </lineage>
</organism>
<dbReference type="GO" id="GO:0005886">
    <property type="term" value="C:plasma membrane"/>
    <property type="evidence" value="ECO:0007669"/>
    <property type="project" value="UniProtKB-SubCell"/>
</dbReference>
<comment type="similarity">
    <text evidence="7">Belongs to the glycosyltransferase 87 family.</text>
</comment>
<feature type="transmembrane region" description="Helical" evidence="8">
    <location>
        <begin position="149"/>
        <end position="182"/>
    </location>
</feature>
<dbReference type="AlphaFoldDB" id="A0A401W320"/>
<keyword evidence="10" id="KW-1185">Reference proteome</keyword>
<proteinExistence type="inferred from homology"/>
<evidence type="ECO:0000256" key="7">
    <source>
        <dbReference type="ARBA" id="ARBA00024033"/>
    </source>
</evidence>
<keyword evidence="2" id="KW-1003">Cell membrane</keyword>
<dbReference type="EMBL" id="BHZD01000001">
    <property type="protein sequence ID" value="GCD43696.1"/>
    <property type="molecule type" value="Genomic_DNA"/>
</dbReference>
<dbReference type="Proteomes" id="UP000286746">
    <property type="component" value="Unassembled WGS sequence"/>
</dbReference>
<evidence type="ECO:0000256" key="8">
    <source>
        <dbReference type="SAM" id="Phobius"/>
    </source>
</evidence>
<accession>A0A401W320</accession>
<reference evidence="9 10" key="1">
    <citation type="submission" date="2018-11" db="EMBL/GenBank/DDBJ databases">
        <title>Whole genome sequence of Streptomyces paromomycinus NBRC 15454(T).</title>
        <authorList>
            <person name="Komaki H."/>
            <person name="Tamura T."/>
        </authorList>
    </citation>
    <scope>NUCLEOTIDE SEQUENCE [LARGE SCALE GENOMIC DNA]</scope>
    <source>
        <strain evidence="9 10">NBRC 15454</strain>
    </source>
</reference>
<keyword evidence="4 8" id="KW-0812">Transmembrane</keyword>
<evidence type="ECO:0000256" key="2">
    <source>
        <dbReference type="ARBA" id="ARBA00022475"/>
    </source>
</evidence>
<feature type="transmembrane region" description="Helical" evidence="8">
    <location>
        <begin position="386"/>
        <end position="409"/>
    </location>
</feature>
<feature type="transmembrane region" description="Helical" evidence="8">
    <location>
        <begin position="284"/>
        <end position="302"/>
    </location>
</feature>
<protein>
    <submittedName>
        <fullName evidence="9">Polyprenol-phosphate-mannose-dependent alpha-(1-2)-phosphatidylinositol mannoside mannosyltransferase</fullName>
    </submittedName>
</protein>
<keyword evidence="3 9" id="KW-0808">Transferase</keyword>
<evidence type="ECO:0000256" key="5">
    <source>
        <dbReference type="ARBA" id="ARBA00022989"/>
    </source>
</evidence>
<dbReference type="GO" id="GO:0016758">
    <property type="term" value="F:hexosyltransferase activity"/>
    <property type="evidence" value="ECO:0007669"/>
    <property type="project" value="InterPro"/>
</dbReference>
<dbReference type="Pfam" id="PF09594">
    <property type="entry name" value="GT87"/>
    <property type="match status" value="1"/>
</dbReference>
<keyword evidence="9" id="KW-0328">Glycosyltransferase</keyword>
<evidence type="ECO:0000256" key="6">
    <source>
        <dbReference type="ARBA" id="ARBA00023136"/>
    </source>
</evidence>
<feature type="transmembrane region" description="Helical" evidence="8">
    <location>
        <begin position="194"/>
        <end position="216"/>
    </location>
</feature>
<name>A0A401W320_STREY</name>
<feature type="transmembrane region" description="Helical" evidence="8">
    <location>
        <begin position="334"/>
        <end position="350"/>
    </location>
</feature>
<feature type="transmembrane region" description="Helical" evidence="8">
    <location>
        <begin position="357"/>
        <end position="374"/>
    </location>
</feature>
<comment type="subcellular location">
    <subcellularLocation>
        <location evidence="1">Cell membrane</location>
        <topology evidence="1">Multi-pass membrane protein</topology>
    </subcellularLocation>
</comment>
<sequence>MSAAEGTRSLPHRRPWTRHLTRPDKKTIAAAVLLLLSLAGLAAVFRLVSLSMSDIAVYRAEGEAAATGGDLYGFTVTEWKLPATYPPFAALLFIPTTWLPLGALKVASVLVNVALVPVLLHLSYKAAYTPGTGGSAGASRLRRARTLPVVLAATAVAIWLEPFFQTLVFGQINIALTCLVLWDLARPDGARLKGFAVGVATGVKLTPAVFAVYLLITGRVRAACTALAGFVCSVLLGVLVLPDASVEFWTQRMFETGRVGKAWIVDNQSLQGLLARCLHTEEPGLLWAGAALLTGMAGLLVARRVYVRRGLDSWGVLCTAVTALLVSPISWSHHWVWCVPLLVTLGAHVRGVRWRRVLLVAVAVLFTARTMWILPHQGDLDLHLSWWQQPLAAPYPVLGLAMLAAVAWWSRRAPAVPLAALARRPFPLPRAARPSRELSTRVPER</sequence>
<evidence type="ECO:0000256" key="4">
    <source>
        <dbReference type="ARBA" id="ARBA00022692"/>
    </source>
</evidence>
<keyword evidence="5 8" id="KW-1133">Transmembrane helix</keyword>
<keyword evidence="6 8" id="KW-0472">Membrane</keyword>
<evidence type="ECO:0000313" key="10">
    <source>
        <dbReference type="Proteomes" id="UP000286746"/>
    </source>
</evidence>